<gene>
    <name evidence="2" type="ORF">HNQ43_001106</name>
</gene>
<feature type="domain" description="Peptidase U32 collagenase" evidence="1">
    <location>
        <begin position="380"/>
        <end position="496"/>
    </location>
</feature>
<accession>A0A7W8D335</accession>
<dbReference type="Pfam" id="PF01136">
    <property type="entry name" value="Peptidase_U32"/>
    <property type="match status" value="2"/>
</dbReference>
<dbReference type="Proteomes" id="UP000521313">
    <property type="component" value="Unassembled WGS sequence"/>
</dbReference>
<dbReference type="EC" id="3.4.-.-" evidence="2"/>
<organism evidence="2 3">
    <name type="scientific">Faecalicoccus acidiformans</name>
    <dbReference type="NCBI Taxonomy" id="915173"/>
    <lineage>
        <taxon>Bacteria</taxon>
        <taxon>Bacillati</taxon>
        <taxon>Bacillota</taxon>
        <taxon>Erysipelotrichia</taxon>
        <taxon>Erysipelotrichales</taxon>
        <taxon>Erysipelotrichaceae</taxon>
        <taxon>Faecalicoccus</taxon>
    </lineage>
</organism>
<dbReference type="Pfam" id="PF12392">
    <property type="entry name" value="DUF3656"/>
    <property type="match status" value="1"/>
</dbReference>
<keyword evidence="2" id="KW-0378">Hydrolase</keyword>
<keyword evidence="2" id="KW-0645">Protease</keyword>
<dbReference type="AlphaFoldDB" id="A0A7W8D335"/>
<evidence type="ECO:0000313" key="3">
    <source>
        <dbReference type="Proteomes" id="UP000521313"/>
    </source>
</evidence>
<sequence>MNSLEILAPVGSPATLEAALQAGCDAIYCALPTFGARAYADNFTLEQMKEVVHRCHSLNVKVHVTMNTLLFEDEIEAAYQQAKQLYEIGVDALIVQDLGLIHLLHERLPQLCLHASTQLSITRPDQIEQCKKLGIRRVVLARECTKEQIQACIRTGIEVEVFVQGAICISYSGQCLFSSLVYGRSGNRGLCAQPCRMPYFLYKDGSKVDFPESYLLSPKDLSLIEEVQTLQKMGVCSVKIEGRMKNREYVYKSVELVKKARDGILLDLEDCKELKAAFNRGFTKGHFDQKRGRELMNMAAGNHQGISVGKILGQKKDRIEIGLTEVLRQNDGIRIVGAKEDFGCRVNYIYDASGKLVSHGLPGQKIMIPVLQKVKIGSMVLKTVDSHLQKQVEKIVQEKKRKLSVDCHLSCQGPGHPLVCQLFDGQVQVACESEIPAQPAKKRPLSQEDLVKQFSRTQDTFVQIDHFTFDLPKEIFFPLSVLNHLRKCAVDLLYQEKTKTGPVMEKEYHVDCVSLPLEGIQIQEGLSNTNPELADLRYNVTNSYALACLVKLGYKGAMVSLECSLEQTKALVEAFEKRYRSPAPVSVWIYGKRRLMLMNHCVVNTVCKDGKRQNCALCHRHRFTLKGKDGKMYRLMGDAKCHMGIFESEAFDAFDQIPEYRRMGIHHFHIFFLDEEPGKRAEICRRIGL</sequence>
<dbReference type="PANTHER" id="PTHR30217">
    <property type="entry name" value="PEPTIDASE U32 FAMILY"/>
    <property type="match status" value="1"/>
</dbReference>
<name>A0A7W8D335_9FIRM</name>
<comment type="caution">
    <text evidence="2">The sequence shown here is derived from an EMBL/GenBank/DDBJ whole genome shotgun (WGS) entry which is preliminary data.</text>
</comment>
<dbReference type="EMBL" id="JACHHD010000009">
    <property type="protein sequence ID" value="MBB5185058.1"/>
    <property type="molecule type" value="Genomic_DNA"/>
</dbReference>
<proteinExistence type="predicted"/>
<dbReference type="SUPFAM" id="SSF51366">
    <property type="entry name" value="Ribulose-phoshate binding barrel"/>
    <property type="match status" value="1"/>
</dbReference>
<dbReference type="GO" id="GO:0008233">
    <property type="term" value="F:peptidase activity"/>
    <property type="evidence" value="ECO:0007669"/>
    <property type="project" value="UniProtKB-KW"/>
</dbReference>
<evidence type="ECO:0000313" key="2">
    <source>
        <dbReference type="EMBL" id="MBB5185058.1"/>
    </source>
</evidence>
<dbReference type="GO" id="GO:0006508">
    <property type="term" value="P:proteolysis"/>
    <property type="evidence" value="ECO:0007669"/>
    <property type="project" value="UniProtKB-KW"/>
</dbReference>
<reference evidence="2 3" key="1">
    <citation type="submission" date="2020-08" db="EMBL/GenBank/DDBJ databases">
        <title>Genomic Encyclopedia of Type Strains, Phase IV (KMG-IV): sequencing the most valuable type-strain genomes for metagenomic binning, comparative biology and taxonomic classification.</title>
        <authorList>
            <person name="Goeker M."/>
        </authorList>
    </citation>
    <scope>NUCLEOTIDE SEQUENCE [LARGE SCALE GENOMIC DNA]</scope>
    <source>
        <strain evidence="2 3">DSM 26963</strain>
    </source>
</reference>
<dbReference type="InterPro" id="IPR011060">
    <property type="entry name" value="RibuloseP-bd_barrel"/>
</dbReference>
<evidence type="ECO:0000259" key="1">
    <source>
        <dbReference type="Pfam" id="PF12392"/>
    </source>
</evidence>
<dbReference type="InterPro" id="IPR051454">
    <property type="entry name" value="RNA/ubiquinone_mod_enzymes"/>
</dbReference>
<dbReference type="PANTHER" id="PTHR30217:SF10">
    <property type="entry name" value="23S RRNA 5-HYDROXYCYTIDINE C2501 SYNTHASE"/>
    <property type="match status" value="1"/>
</dbReference>
<dbReference type="InterPro" id="IPR020988">
    <property type="entry name" value="Pept_U32_collagenase"/>
</dbReference>
<protein>
    <submittedName>
        <fullName evidence="2">Putative protease</fullName>
        <ecNumber evidence="2">3.4.-.-</ecNumber>
    </submittedName>
</protein>
<dbReference type="InterPro" id="IPR001539">
    <property type="entry name" value="Peptidase_U32"/>
</dbReference>
<dbReference type="RefSeq" id="WP_183375581.1">
    <property type="nucleotide sequence ID" value="NZ_JACHHD010000009.1"/>
</dbReference>